<dbReference type="InterPro" id="IPR000048">
    <property type="entry name" value="IQ_motif_EF-hand-BS"/>
</dbReference>
<feature type="compositionally biased region" description="Acidic residues" evidence="1">
    <location>
        <begin position="191"/>
        <end position="212"/>
    </location>
</feature>
<dbReference type="PANTHER" id="PTHR24020:SF20">
    <property type="entry name" value="PH DOMAIN-CONTAINING PROTEIN"/>
    <property type="match status" value="1"/>
</dbReference>
<dbReference type="Pfam" id="PF00612">
    <property type="entry name" value="IQ"/>
    <property type="match status" value="1"/>
</dbReference>
<protein>
    <recommendedName>
        <fullName evidence="2">VWFA domain-containing protein</fullName>
    </recommendedName>
</protein>
<feature type="region of interest" description="Disordered" evidence="1">
    <location>
        <begin position="340"/>
        <end position="384"/>
    </location>
</feature>
<dbReference type="AlphaFoldDB" id="A0AAD9NTB3"/>
<reference evidence="3" key="1">
    <citation type="journal article" date="2023" name="Mol. Biol. Evol.">
        <title>Third-Generation Sequencing Reveals the Adaptive Role of the Epigenome in Three Deep-Sea Polychaetes.</title>
        <authorList>
            <person name="Perez M."/>
            <person name="Aroh O."/>
            <person name="Sun Y."/>
            <person name="Lan Y."/>
            <person name="Juniper S.K."/>
            <person name="Young C.R."/>
            <person name="Angers B."/>
            <person name="Qian P.Y."/>
        </authorList>
    </citation>
    <scope>NUCLEOTIDE SEQUENCE</scope>
    <source>
        <strain evidence="3">R07B-5</strain>
    </source>
</reference>
<evidence type="ECO:0000313" key="4">
    <source>
        <dbReference type="Proteomes" id="UP001209878"/>
    </source>
</evidence>
<feature type="region of interest" description="Disordered" evidence="1">
    <location>
        <begin position="163"/>
        <end position="232"/>
    </location>
</feature>
<evidence type="ECO:0000256" key="1">
    <source>
        <dbReference type="SAM" id="MobiDB-lite"/>
    </source>
</evidence>
<dbReference type="Pfam" id="PF00092">
    <property type="entry name" value="VWA"/>
    <property type="match status" value="1"/>
</dbReference>
<feature type="region of interest" description="Disordered" evidence="1">
    <location>
        <begin position="636"/>
        <end position="656"/>
    </location>
</feature>
<feature type="compositionally biased region" description="Basic and acidic residues" evidence="1">
    <location>
        <begin position="174"/>
        <end position="190"/>
    </location>
</feature>
<name>A0AAD9NTB3_RIDPI</name>
<keyword evidence="4" id="KW-1185">Reference proteome</keyword>
<dbReference type="PANTHER" id="PTHR24020">
    <property type="entry name" value="COLLAGEN ALPHA"/>
    <property type="match status" value="1"/>
</dbReference>
<feature type="compositionally biased region" description="Low complexity" evidence="1">
    <location>
        <begin position="636"/>
        <end position="645"/>
    </location>
</feature>
<dbReference type="InterPro" id="IPR050525">
    <property type="entry name" value="ECM_Assembly_Org"/>
</dbReference>
<dbReference type="InterPro" id="IPR002035">
    <property type="entry name" value="VWF_A"/>
</dbReference>
<evidence type="ECO:0000313" key="3">
    <source>
        <dbReference type="EMBL" id="KAK2179906.1"/>
    </source>
</evidence>
<feature type="domain" description="VWFA" evidence="2">
    <location>
        <begin position="713"/>
        <end position="882"/>
    </location>
</feature>
<gene>
    <name evidence="3" type="ORF">NP493_466g00010</name>
</gene>
<dbReference type="PROSITE" id="PS50234">
    <property type="entry name" value="VWFA"/>
    <property type="match status" value="1"/>
</dbReference>
<feature type="region of interest" description="Disordered" evidence="1">
    <location>
        <begin position="18"/>
        <end position="44"/>
    </location>
</feature>
<dbReference type="SUPFAM" id="SSF53300">
    <property type="entry name" value="vWA-like"/>
    <property type="match status" value="1"/>
</dbReference>
<dbReference type="PROSITE" id="PS50096">
    <property type="entry name" value="IQ"/>
    <property type="match status" value="1"/>
</dbReference>
<accession>A0AAD9NTB3</accession>
<dbReference type="EMBL" id="JAODUO010000465">
    <property type="protein sequence ID" value="KAK2179906.1"/>
    <property type="molecule type" value="Genomic_DNA"/>
</dbReference>
<proteinExistence type="predicted"/>
<dbReference type="Proteomes" id="UP001209878">
    <property type="component" value="Unassembled WGS sequence"/>
</dbReference>
<organism evidence="3 4">
    <name type="scientific">Ridgeia piscesae</name>
    <name type="common">Tubeworm</name>
    <dbReference type="NCBI Taxonomy" id="27915"/>
    <lineage>
        <taxon>Eukaryota</taxon>
        <taxon>Metazoa</taxon>
        <taxon>Spiralia</taxon>
        <taxon>Lophotrochozoa</taxon>
        <taxon>Annelida</taxon>
        <taxon>Polychaeta</taxon>
        <taxon>Sedentaria</taxon>
        <taxon>Canalipalpata</taxon>
        <taxon>Sabellida</taxon>
        <taxon>Siboglinidae</taxon>
        <taxon>Ridgeia</taxon>
    </lineage>
</organism>
<dbReference type="SMART" id="SM00327">
    <property type="entry name" value="VWA"/>
    <property type="match status" value="1"/>
</dbReference>
<evidence type="ECO:0000259" key="2">
    <source>
        <dbReference type="PROSITE" id="PS50234"/>
    </source>
</evidence>
<comment type="caution">
    <text evidence="3">The sequence shown here is derived from an EMBL/GenBank/DDBJ whole genome shotgun (WGS) entry which is preliminary data.</text>
</comment>
<feature type="region of interest" description="Disordered" evidence="1">
    <location>
        <begin position="598"/>
        <end position="618"/>
    </location>
</feature>
<dbReference type="SMART" id="SM00015">
    <property type="entry name" value="IQ"/>
    <property type="match status" value="1"/>
</dbReference>
<dbReference type="Gene3D" id="3.40.50.410">
    <property type="entry name" value="von Willebrand factor, type A domain"/>
    <property type="match status" value="1"/>
</dbReference>
<feature type="compositionally biased region" description="Basic and acidic residues" evidence="1">
    <location>
        <begin position="361"/>
        <end position="371"/>
    </location>
</feature>
<dbReference type="InterPro" id="IPR036465">
    <property type="entry name" value="vWFA_dom_sf"/>
</dbReference>
<sequence>MDFESSLRLQPKMLVRRGDCRRLPAPRSNSLSADEDKRVDYSPPKYSPIGNNVYAMEPKGLLRRKCGRGVNAGGRPYYSDDPLVNSLDRGEFVSLKRGRSKTSASHRDDAQYLDEEILDALKAKRTARIYSQRQRAHNDNVPCEHVLNDNVPRERVHNDNVPHELIHNGNVPREPVHNDNVPRERVRNDNPTDDDDVYDQSDDDDGEDEDNEEVTRTHRGTTQAVYDLDGRRVKREGRDRPWLVKKGGNQQKDRYLIGRKGVRKKPLLLQNPRGESTSQVVSVSRGVQSTPAYREVVESFESESRRIGKPFRPATEDWLVENDYRIWLFEKSKDRKQLNFPDTVSVQERGYHTKKTRRHPNGSERSSRRGSDAAPGKRKGKTETIQLKYVTGPHRDLYETYNAKKLQSNREREAATLIQKMARGWLYRTRMKKLKRKVGRRRADLLLTINRGAVVFSLSSRTISLLFSSCCPCRQGATQAGVRATQAGVRATQAGVRATQTGVRATQTGVRATQAGVRATQTGVRVNTDGCQSNTDGCQSKTDGCQSNTDGCQSNTGGYQTNTDRCQSNTGGCQSNTDRCQSNTDGCQSNTGGYQSNTDGCQSNTGRGSEQSQTGVRATQTGVRITQAGVRATQTAVRATQTGGQSNTGSVVQKGGIPKQAEYERAFRSVAIDGRLKKTAIKAFFRECGLNPTQRDINTAYTNVFEGEVGRAEVVFVVDSSSNARQMDTNAQLDFITSIVASLPVGQQHVRVGYLPYNTDILQSFGLGTFDDKHDVIVAIKSIKNKLGATRTDLALKAMRQMMQEARPRVPKTVVLLTDGRTSRPAETAREARNARADHIVVFAVGIRPNVDTAMLNEVATSPTHVFSMTDHDVISEIKAQVLRPVPLGDADRGSLVEETGRGLLMSEAMELLWTIYPPEATGLDTFKRSTWMKPVVDEGEICTVADLEDADFETCLKTVFQSQLERDGEITLPKGEREVERVTKWEVAMQRAREFINRDRMRRDELRERERILAAHTDKQHD</sequence>